<dbReference type="AlphaFoldDB" id="W7L2P1"/>
<comment type="caution">
    <text evidence="1">The sequence shown here is derived from an EMBL/GenBank/DDBJ whole genome shotgun (WGS) entry which is preliminary data.</text>
</comment>
<dbReference type="PATRIC" id="fig|1307436.3.peg.4119"/>
<accession>W7L2P1</accession>
<evidence type="ECO:0000313" key="1">
    <source>
        <dbReference type="EMBL" id="EWG09407.1"/>
    </source>
</evidence>
<gene>
    <name evidence="1" type="ORF">PBF_19238</name>
</gene>
<reference evidence="1 2" key="2">
    <citation type="journal article" date="2016" name="Sci. Rep.">
        <title>A novel serine protease, Sep1, from Bacillus firmus DS-1 has nematicidal activity and degrades multiple intestinal-associated nematode proteins.</title>
        <authorList>
            <person name="Geng C."/>
            <person name="Nie X."/>
            <person name="Tang Z."/>
            <person name="Zhang Y."/>
            <person name="Lin J."/>
            <person name="Sun M."/>
            <person name="Peng D."/>
        </authorList>
    </citation>
    <scope>NUCLEOTIDE SEQUENCE [LARGE SCALE GENOMIC DNA]</scope>
    <source>
        <strain evidence="1 2">DS1</strain>
    </source>
</reference>
<proteinExistence type="predicted"/>
<protein>
    <submittedName>
        <fullName evidence="1">Uncharacterized protein</fullName>
    </submittedName>
</protein>
<dbReference type="Proteomes" id="UP000019270">
    <property type="component" value="Unassembled WGS sequence"/>
</dbReference>
<dbReference type="eggNOG" id="ENOG502ZGAM">
    <property type="taxonomic scope" value="Bacteria"/>
</dbReference>
<evidence type="ECO:0000313" key="2">
    <source>
        <dbReference type="Proteomes" id="UP000019270"/>
    </source>
</evidence>
<dbReference type="Pfam" id="PF17302">
    <property type="entry name" value="DUF5351"/>
    <property type="match status" value="1"/>
</dbReference>
<sequence>MYAFPIIVFHEIWSFSFVQILDILSENSVTITQKEMNEMTAKKYENKECMYCSGKGYFQLLLGGSETCSCCGGTGKKKE</sequence>
<reference evidence="2" key="1">
    <citation type="submission" date="2013-03" db="EMBL/GenBank/DDBJ databases">
        <title>Draft genome sequence of Bacillus firmus DS1.</title>
        <authorList>
            <person name="Peng D."/>
            <person name="Zhu L."/>
            <person name="Sun M."/>
        </authorList>
    </citation>
    <scope>NUCLEOTIDE SEQUENCE [LARGE SCALE GENOMIC DNA]</scope>
    <source>
        <strain evidence="2">DS1</strain>
    </source>
</reference>
<organism evidence="1 2">
    <name type="scientific">Cytobacillus firmus DS1</name>
    <dbReference type="NCBI Taxonomy" id="1307436"/>
    <lineage>
        <taxon>Bacteria</taxon>
        <taxon>Bacillati</taxon>
        <taxon>Bacillota</taxon>
        <taxon>Bacilli</taxon>
        <taxon>Bacillales</taxon>
        <taxon>Bacillaceae</taxon>
        <taxon>Cytobacillus</taxon>
    </lineage>
</organism>
<name>W7L2P1_CYTFI</name>
<dbReference type="EMBL" id="APVL01000017">
    <property type="protein sequence ID" value="EWG09407.1"/>
    <property type="molecule type" value="Genomic_DNA"/>
</dbReference>
<dbReference type="InterPro" id="IPR035272">
    <property type="entry name" value="DUF5351"/>
</dbReference>